<dbReference type="KEGG" id="mlr:MELLADRAFT_110867"/>
<protein>
    <submittedName>
        <fullName evidence="1">Uncharacterized protein</fullName>
    </submittedName>
</protein>
<dbReference type="RefSeq" id="XP_007415115.1">
    <property type="nucleotide sequence ID" value="XM_007415053.1"/>
</dbReference>
<dbReference type="EMBL" id="GL883137">
    <property type="protein sequence ID" value="EGG01524.1"/>
    <property type="molecule type" value="Genomic_DNA"/>
</dbReference>
<dbReference type="InParanoid" id="F4S191"/>
<sequence>MATSFRTEQLPIDILGALWIEASPPRGGNHYLVTAKTNVVVRGTRISIIPMHIVEDAIHPRLSIGQKFVVDASLASNFDGNHLLSVVNRAVLHYKHDEPTFYSQFDVTRVKSQGQVLHCSSSPLTAATDSRCFLLVLHRQWHVNNRRATQFIVGYIVPEDMLPAATELIRTVGAIVDFQGILSGYCHVRKCFIVTRHDFHVIYLLKPHITDYLSIDALNVGNVISLRGVVVAHQQATNTWEIEVSEVQMIQVQPAVRESRRQRGLAPLPLLPKYTKHRVQVHAVAVQSINESRP</sequence>
<dbReference type="HOGENOM" id="CLU_946906_0_0_1"/>
<keyword evidence="2" id="KW-1185">Reference proteome</keyword>
<reference evidence="2" key="1">
    <citation type="journal article" date="2011" name="Proc. Natl. Acad. Sci. U.S.A.">
        <title>Obligate biotrophy features unraveled by the genomic analysis of rust fungi.</title>
        <authorList>
            <person name="Duplessis S."/>
            <person name="Cuomo C.A."/>
            <person name="Lin Y.-C."/>
            <person name="Aerts A."/>
            <person name="Tisserant E."/>
            <person name="Veneault-Fourrey C."/>
            <person name="Joly D.L."/>
            <person name="Hacquard S."/>
            <person name="Amselem J."/>
            <person name="Cantarel B.L."/>
            <person name="Chiu R."/>
            <person name="Coutinho P.M."/>
            <person name="Feau N."/>
            <person name="Field M."/>
            <person name="Frey P."/>
            <person name="Gelhaye E."/>
            <person name="Goldberg J."/>
            <person name="Grabherr M.G."/>
            <person name="Kodira C.D."/>
            <person name="Kohler A."/>
            <person name="Kuees U."/>
            <person name="Lindquist E.A."/>
            <person name="Lucas S.M."/>
            <person name="Mago R."/>
            <person name="Mauceli E."/>
            <person name="Morin E."/>
            <person name="Murat C."/>
            <person name="Pangilinan J.L."/>
            <person name="Park R."/>
            <person name="Pearson M."/>
            <person name="Quesneville H."/>
            <person name="Rouhier N."/>
            <person name="Sakthikumar S."/>
            <person name="Salamov A.A."/>
            <person name="Schmutz J."/>
            <person name="Selles B."/>
            <person name="Shapiro H."/>
            <person name="Tanguay P."/>
            <person name="Tuskan G.A."/>
            <person name="Henrissat B."/>
            <person name="Van de Peer Y."/>
            <person name="Rouze P."/>
            <person name="Ellis J.G."/>
            <person name="Dodds P.N."/>
            <person name="Schein J.E."/>
            <person name="Zhong S."/>
            <person name="Hamelin R.C."/>
            <person name="Grigoriev I.V."/>
            <person name="Szabo L.J."/>
            <person name="Martin F."/>
        </authorList>
    </citation>
    <scope>NUCLEOTIDE SEQUENCE [LARGE SCALE GENOMIC DNA]</scope>
    <source>
        <strain evidence="2">98AG31 / pathotype 3-4-7</strain>
    </source>
</reference>
<proteinExistence type="predicted"/>
<dbReference type="VEuPathDB" id="FungiDB:MELLADRAFT_110867"/>
<dbReference type="Proteomes" id="UP000001072">
    <property type="component" value="Unassembled WGS sequence"/>
</dbReference>
<evidence type="ECO:0000313" key="2">
    <source>
        <dbReference type="Proteomes" id="UP000001072"/>
    </source>
</evidence>
<organism evidence="2">
    <name type="scientific">Melampsora larici-populina (strain 98AG31 / pathotype 3-4-7)</name>
    <name type="common">Poplar leaf rust fungus</name>
    <dbReference type="NCBI Taxonomy" id="747676"/>
    <lineage>
        <taxon>Eukaryota</taxon>
        <taxon>Fungi</taxon>
        <taxon>Dikarya</taxon>
        <taxon>Basidiomycota</taxon>
        <taxon>Pucciniomycotina</taxon>
        <taxon>Pucciniomycetes</taxon>
        <taxon>Pucciniales</taxon>
        <taxon>Melampsoraceae</taxon>
        <taxon>Melampsora</taxon>
    </lineage>
</organism>
<evidence type="ECO:0000313" key="1">
    <source>
        <dbReference type="EMBL" id="EGG01524.1"/>
    </source>
</evidence>
<name>F4S191_MELLP</name>
<gene>
    <name evidence="1" type="ORF">MELLADRAFT_110867</name>
</gene>
<accession>F4S191</accession>
<dbReference type="GeneID" id="18924219"/>
<dbReference type="AlphaFoldDB" id="F4S191"/>